<dbReference type="OrthoDB" id="407355at2759"/>
<keyword evidence="5" id="KW-1185">Reference proteome</keyword>
<dbReference type="GO" id="GO:0016020">
    <property type="term" value="C:membrane"/>
    <property type="evidence" value="ECO:0007669"/>
    <property type="project" value="TreeGrafter"/>
</dbReference>
<protein>
    <submittedName>
        <fullName evidence="4">Chitin deacetylase</fullName>
    </submittedName>
</protein>
<dbReference type="GO" id="GO:0004099">
    <property type="term" value="F:chitin deacetylase activity"/>
    <property type="evidence" value="ECO:0007669"/>
    <property type="project" value="UniProtKB-ARBA"/>
</dbReference>
<accession>A0A1C7N714</accession>
<feature type="non-terminal residue" evidence="4">
    <location>
        <position position="344"/>
    </location>
</feature>
<sequence length="344" mass="39500">MRGSIDVEEIDRIVLFLHVIYINKTHAQSFSFAKLDKYDRAPVILPVSSPTFLPQFPFHGTRPLQPVPTGPLEPHPNFNAHAYPPFWKTPDSRHREVQAAIRAINWDYVPKLARHLSQNDTYEIQKAEGCWETNKLCSTPKVTYLPNDVIECARPYDFGLTFDDGPLITNASNRIDRMPYLYDFLASLNQTATLFIDSPQAALRAFQSGHTLCAHTWSHTHMTMLTNEQIVAELYWTIRAIKEATGVTTRCWRPSYGDVDDRVRAIAHQLGLRTITWNSDSLDWYISLANDAEDFIRDEVDAAFKSWISAYQSGNQTHGRIVLMHESTQQTIKVARKWIPRLKK</sequence>
<keyword evidence="2" id="KW-0378">Hydrolase</keyword>
<dbReference type="AlphaFoldDB" id="A0A1C7N714"/>
<proteinExistence type="predicted"/>
<dbReference type="InterPro" id="IPR002509">
    <property type="entry name" value="NODB_dom"/>
</dbReference>
<dbReference type="Pfam" id="PF01522">
    <property type="entry name" value="Polysacc_deac_1"/>
    <property type="match status" value="1"/>
</dbReference>
<dbReference type="GO" id="GO:0009272">
    <property type="term" value="P:fungal-type cell wall biogenesis"/>
    <property type="evidence" value="ECO:0007669"/>
    <property type="project" value="UniProtKB-ARBA"/>
</dbReference>
<evidence type="ECO:0000256" key="2">
    <source>
        <dbReference type="ARBA" id="ARBA00022801"/>
    </source>
</evidence>
<dbReference type="InterPro" id="IPR050248">
    <property type="entry name" value="Polysacc_deacetylase_ArnD"/>
</dbReference>
<keyword evidence="1" id="KW-0479">Metal-binding</keyword>
<organism evidence="4 5">
    <name type="scientific">Choanephora cucurbitarum</name>
    <dbReference type="NCBI Taxonomy" id="101091"/>
    <lineage>
        <taxon>Eukaryota</taxon>
        <taxon>Fungi</taxon>
        <taxon>Fungi incertae sedis</taxon>
        <taxon>Mucoromycota</taxon>
        <taxon>Mucoromycotina</taxon>
        <taxon>Mucoromycetes</taxon>
        <taxon>Mucorales</taxon>
        <taxon>Mucorineae</taxon>
        <taxon>Choanephoraceae</taxon>
        <taxon>Choanephoroideae</taxon>
        <taxon>Choanephora</taxon>
    </lineage>
</organism>
<reference evidence="4 5" key="1">
    <citation type="submission" date="2016-03" db="EMBL/GenBank/DDBJ databases">
        <title>Choanephora cucurbitarum.</title>
        <authorList>
            <person name="Min B."/>
            <person name="Park H."/>
            <person name="Park J.-H."/>
            <person name="Shin H.-D."/>
            <person name="Choi I.-G."/>
        </authorList>
    </citation>
    <scope>NUCLEOTIDE SEQUENCE [LARGE SCALE GENOMIC DNA]</scope>
    <source>
        <strain evidence="4 5">KUS-F28377</strain>
    </source>
</reference>
<dbReference type="PANTHER" id="PTHR10587:SF133">
    <property type="entry name" value="CHITIN DEACETYLASE 1-RELATED"/>
    <property type="match status" value="1"/>
</dbReference>
<evidence type="ECO:0000313" key="5">
    <source>
        <dbReference type="Proteomes" id="UP000093000"/>
    </source>
</evidence>
<name>A0A1C7N714_9FUNG</name>
<dbReference type="Gene3D" id="3.20.20.370">
    <property type="entry name" value="Glycoside hydrolase/deacetylase"/>
    <property type="match status" value="1"/>
</dbReference>
<evidence type="ECO:0000313" key="4">
    <source>
        <dbReference type="EMBL" id="OBZ84847.1"/>
    </source>
</evidence>
<dbReference type="EMBL" id="LUGH01000462">
    <property type="protein sequence ID" value="OBZ84847.1"/>
    <property type="molecule type" value="Genomic_DNA"/>
</dbReference>
<evidence type="ECO:0000256" key="1">
    <source>
        <dbReference type="ARBA" id="ARBA00022723"/>
    </source>
</evidence>
<dbReference type="Proteomes" id="UP000093000">
    <property type="component" value="Unassembled WGS sequence"/>
</dbReference>
<comment type="caution">
    <text evidence="4">The sequence shown here is derived from an EMBL/GenBank/DDBJ whole genome shotgun (WGS) entry which is preliminary data.</text>
</comment>
<dbReference type="PANTHER" id="PTHR10587">
    <property type="entry name" value="GLYCOSYL TRANSFERASE-RELATED"/>
    <property type="match status" value="1"/>
</dbReference>
<gene>
    <name evidence="4" type="primary">CDA_5</name>
    <name evidence="4" type="ORF">A0J61_07103</name>
</gene>
<dbReference type="InParanoid" id="A0A1C7N714"/>
<dbReference type="InterPro" id="IPR011330">
    <property type="entry name" value="Glyco_hydro/deAcase_b/a-brl"/>
</dbReference>
<dbReference type="GO" id="GO:0005975">
    <property type="term" value="P:carbohydrate metabolic process"/>
    <property type="evidence" value="ECO:0007669"/>
    <property type="project" value="InterPro"/>
</dbReference>
<dbReference type="SUPFAM" id="SSF88713">
    <property type="entry name" value="Glycoside hydrolase/deacetylase"/>
    <property type="match status" value="1"/>
</dbReference>
<evidence type="ECO:0000259" key="3">
    <source>
        <dbReference type="PROSITE" id="PS51677"/>
    </source>
</evidence>
<feature type="domain" description="NodB homology" evidence="3">
    <location>
        <begin position="156"/>
        <end position="344"/>
    </location>
</feature>
<dbReference type="GO" id="GO:0046872">
    <property type="term" value="F:metal ion binding"/>
    <property type="evidence" value="ECO:0007669"/>
    <property type="project" value="UniProtKB-KW"/>
</dbReference>
<dbReference type="PROSITE" id="PS51677">
    <property type="entry name" value="NODB"/>
    <property type="match status" value="1"/>
</dbReference>